<organism evidence="1 2">
    <name type="scientific">Gossypium raimondii</name>
    <name type="common">Peruvian cotton</name>
    <name type="synonym">Gossypium klotzschianum subsp. raimondii</name>
    <dbReference type="NCBI Taxonomy" id="29730"/>
    <lineage>
        <taxon>Eukaryota</taxon>
        <taxon>Viridiplantae</taxon>
        <taxon>Streptophyta</taxon>
        <taxon>Embryophyta</taxon>
        <taxon>Tracheophyta</taxon>
        <taxon>Spermatophyta</taxon>
        <taxon>Magnoliopsida</taxon>
        <taxon>eudicotyledons</taxon>
        <taxon>Gunneridae</taxon>
        <taxon>Pentapetalae</taxon>
        <taxon>rosids</taxon>
        <taxon>malvids</taxon>
        <taxon>Malvales</taxon>
        <taxon>Malvaceae</taxon>
        <taxon>Malvoideae</taxon>
        <taxon>Gossypium</taxon>
    </lineage>
</organism>
<name>A0A0D2UVQ7_GOSRA</name>
<keyword evidence="2" id="KW-1185">Reference proteome</keyword>
<gene>
    <name evidence="1" type="ORF">B456_011G203100</name>
</gene>
<accession>A0A0D2UVQ7</accession>
<dbReference type="Proteomes" id="UP000032304">
    <property type="component" value="Chromosome 11"/>
</dbReference>
<sequence length="67" mass="8070">MSLMHAKKVKLSHLFNTFFYKKLVNLESGYNYRAIKRWTSQRKLGYCLLDCDKLSIRKIRSSYILIH</sequence>
<protein>
    <submittedName>
        <fullName evidence="1">Uncharacterized protein</fullName>
    </submittedName>
</protein>
<dbReference type="Gramene" id="KJB72894">
    <property type="protein sequence ID" value="KJB72894"/>
    <property type="gene ID" value="B456_011G203100"/>
</dbReference>
<evidence type="ECO:0000313" key="2">
    <source>
        <dbReference type="Proteomes" id="UP000032304"/>
    </source>
</evidence>
<dbReference type="STRING" id="29730.A0A0D2UVQ7"/>
<dbReference type="EMBL" id="CM001750">
    <property type="protein sequence ID" value="KJB72894.1"/>
    <property type="molecule type" value="Genomic_DNA"/>
</dbReference>
<reference evidence="1 2" key="1">
    <citation type="journal article" date="2012" name="Nature">
        <title>Repeated polyploidization of Gossypium genomes and the evolution of spinnable cotton fibres.</title>
        <authorList>
            <person name="Paterson A.H."/>
            <person name="Wendel J.F."/>
            <person name="Gundlach H."/>
            <person name="Guo H."/>
            <person name="Jenkins J."/>
            <person name="Jin D."/>
            <person name="Llewellyn D."/>
            <person name="Showmaker K.C."/>
            <person name="Shu S."/>
            <person name="Udall J."/>
            <person name="Yoo M.J."/>
            <person name="Byers R."/>
            <person name="Chen W."/>
            <person name="Doron-Faigenboim A."/>
            <person name="Duke M.V."/>
            <person name="Gong L."/>
            <person name="Grimwood J."/>
            <person name="Grover C."/>
            <person name="Grupp K."/>
            <person name="Hu G."/>
            <person name="Lee T.H."/>
            <person name="Li J."/>
            <person name="Lin L."/>
            <person name="Liu T."/>
            <person name="Marler B.S."/>
            <person name="Page J.T."/>
            <person name="Roberts A.W."/>
            <person name="Romanel E."/>
            <person name="Sanders W.S."/>
            <person name="Szadkowski E."/>
            <person name="Tan X."/>
            <person name="Tang H."/>
            <person name="Xu C."/>
            <person name="Wang J."/>
            <person name="Wang Z."/>
            <person name="Zhang D."/>
            <person name="Zhang L."/>
            <person name="Ashrafi H."/>
            <person name="Bedon F."/>
            <person name="Bowers J.E."/>
            <person name="Brubaker C.L."/>
            <person name="Chee P.W."/>
            <person name="Das S."/>
            <person name="Gingle A.R."/>
            <person name="Haigler C.H."/>
            <person name="Harker D."/>
            <person name="Hoffmann L.V."/>
            <person name="Hovav R."/>
            <person name="Jones D.C."/>
            <person name="Lemke C."/>
            <person name="Mansoor S."/>
            <person name="ur Rahman M."/>
            <person name="Rainville L.N."/>
            <person name="Rambani A."/>
            <person name="Reddy U.K."/>
            <person name="Rong J.K."/>
            <person name="Saranga Y."/>
            <person name="Scheffler B.E."/>
            <person name="Scheffler J.A."/>
            <person name="Stelly D.M."/>
            <person name="Triplett B.A."/>
            <person name="Van Deynze A."/>
            <person name="Vaslin M.F."/>
            <person name="Waghmare V.N."/>
            <person name="Walford S.A."/>
            <person name="Wright R.J."/>
            <person name="Zaki E.A."/>
            <person name="Zhang T."/>
            <person name="Dennis E.S."/>
            <person name="Mayer K.F."/>
            <person name="Peterson D.G."/>
            <person name="Rokhsar D.S."/>
            <person name="Wang X."/>
            <person name="Schmutz J."/>
        </authorList>
    </citation>
    <scope>NUCLEOTIDE SEQUENCE [LARGE SCALE GENOMIC DNA]</scope>
</reference>
<dbReference type="eggNOG" id="KOG0778">
    <property type="taxonomic scope" value="Eukaryota"/>
</dbReference>
<proteinExistence type="predicted"/>
<dbReference type="Gene3D" id="3.30.310.130">
    <property type="entry name" value="Ubiquitin-related"/>
    <property type="match status" value="1"/>
</dbReference>
<dbReference type="AlphaFoldDB" id="A0A0D2UVQ7"/>
<evidence type="ECO:0000313" key="1">
    <source>
        <dbReference type="EMBL" id="KJB72894.1"/>
    </source>
</evidence>